<reference evidence="1 2" key="2">
    <citation type="journal article" date="2017" name="Nature">
        <title>The Apostasia genome and the evolution of orchids.</title>
        <authorList>
            <person name="Zhang G.Q."/>
            <person name="Liu K.W."/>
            <person name="Li Z."/>
            <person name="Lohaus R."/>
            <person name="Hsiao Y.Y."/>
            <person name="Niu S.C."/>
            <person name="Wang J.Y."/>
            <person name="Lin Y.C."/>
            <person name="Xu Q."/>
            <person name="Chen L.J."/>
            <person name="Yoshida K."/>
            <person name="Fujiwara S."/>
            <person name="Wang Z.W."/>
            <person name="Zhang Y.Q."/>
            <person name="Mitsuda N."/>
            <person name="Wang M."/>
            <person name="Liu G.H."/>
            <person name="Pecoraro L."/>
            <person name="Huang H.X."/>
            <person name="Xiao X.J."/>
            <person name="Lin M."/>
            <person name="Wu X.Y."/>
            <person name="Wu W.L."/>
            <person name="Chen Y.Y."/>
            <person name="Chang S.B."/>
            <person name="Sakamoto S."/>
            <person name="Ohme-Takagi M."/>
            <person name="Yagi M."/>
            <person name="Zeng S.J."/>
            <person name="Shen C.Y."/>
            <person name="Yeh C.M."/>
            <person name="Luo Y.B."/>
            <person name="Tsai W.C."/>
            <person name="Van de Peer Y."/>
            <person name="Liu Z.J."/>
        </authorList>
    </citation>
    <scope>NUCLEOTIDE SEQUENCE [LARGE SCALE GENOMIC DNA]</scope>
    <source>
        <tissue evidence="1">The whole plant</tissue>
    </source>
</reference>
<evidence type="ECO:0000313" key="2">
    <source>
        <dbReference type="Proteomes" id="UP000233837"/>
    </source>
</evidence>
<proteinExistence type="predicted"/>
<evidence type="ECO:0000313" key="1">
    <source>
        <dbReference type="EMBL" id="PKU76311.1"/>
    </source>
</evidence>
<keyword evidence="2" id="KW-1185">Reference proteome</keyword>
<name>A0A2I0WKX4_9ASPA</name>
<reference evidence="1 2" key="1">
    <citation type="journal article" date="2016" name="Sci. Rep.">
        <title>The Dendrobium catenatum Lindl. genome sequence provides insights into polysaccharide synthase, floral development and adaptive evolution.</title>
        <authorList>
            <person name="Zhang G.Q."/>
            <person name="Xu Q."/>
            <person name="Bian C."/>
            <person name="Tsai W.C."/>
            <person name="Yeh C.M."/>
            <person name="Liu K.W."/>
            <person name="Yoshida K."/>
            <person name="Zhang L.S."/>
            <person name="Chang S.B."/>
            <person name="Chen F."/>
            <person name="Shi Y."/>
            <person name="Su Y.Y."/>
            <person name="Zhang Y.Q."/>
            <person name="Chen L.J."/>
            <person name="Yin Y."/>
            <person name="Lin M."/>
            <person name="Huang H."/>
            <person name="Deng H."/>
            <person name="Wang Z.W."/>
            <person name="Zhu S.L."/>
            <person name="Zhao X."/>
            <person name="Deng C."/>
            <person name="Niu S.C."/>
            <person name="Huang J."/>
            <person name="Wang M."/>
            <person name="Liu G.H."/>
            <person name="Yang H.J."/>
            <person name="Xiao X.J."/>
            <person name="Hsiao Y.Y."/>
            <person name="Wu W.L."/>
            <person name="Chen Y.Y."/>
            <person name="Mitsuda N."/>
            <person name="Ohme-Takagi M."/>
            <person name="Luo Y.B."/>
            <person name="Van de Peer Y."/>
            <person name="Liu Z.J."/>
        </authorList>
    </citation>
    <scope>NUCLEOTIDE SEQUENCE [LARGE SCALE GENOMIC DNA]</scope>
    <source>
        <tissue evidence="1">The whole plant</tissue>
    </source>
</reference>
<sequence>MRRLDEALHIVQGKDFEWMLGDRYFVKITIYVQKLATKGELPPRFKYPSCYFREFCESDSEEGSEGTNVTDK</sequence>
<dbReference type="Proteomes" id="UP000233837">
    <property type="component" value="Unassembled WGS sequence"/>
</dbReference>
<organism evidence="1 2">
    <name type="scientific">Dendrobium catenatum</name>
    <dbReference type="NCBI Taxonomy" id="906689"/>
    <lineage>
        <taxon>Eukaryota</taxon>
        <taxon>Viridiplantae</taxon>
        <taxon>Streptophyta</taxon>
        <taxon>Embryophyta</taxon>
        <taxon>Tracheophyta</taxon>
        <taxon>Spermatophyta</taxon>
        <taxon>Magnoliopsida</taxon>
        <taxon>Liliopsida</taxon>
        <taxon>Asparagales</taxon>
        <taxon>Orchidaceae</taxon>
        <taxon>Epidendroideae</taxon>
        <taxon>Malaxideae</taxon>
        <taxon>Dendrobiinae</taxon>
        <taxon>Dendrobium</taxon>
    </lineage>
</organism>
<protein>
    <submittedName>
        <fullName evidence="1">Uncharacterized protein</fullName>
    </submittedName>
</protein>
<dbReference type="AlphaFoldDB" id="A0A2I0WKX4"/>
<accession>A0A2I0WKX4</accession>
<dbReference type="EMBL" id="KZ502543">
    <property type="protein sequence ID" value="PKU76311.1"/>
    <property type="molecule type" value="Genomic_DNA"/>
</dbReference>
<gene>
    <name evidence="1" type="ORF">MA16_Dca019540</name>
</gene>